<feature type="region of interest" description="Disordered" evidence="2">
    <location>
        <begin position="275"/>
        <end position="295"/>
    </location>
</feature>
<dbReference type="InterPro" id="IPR003965">
    <property type="entry name" value="Fatty_acid_synthase"/>
</dbReference>
<evidence type="ECO:0000313" key="5">
    <source>
        <dbReference type="Proteomes" id="UP000294853"/>
    </source>
</evidence>
<dbReference type="GO" id="GO:0005835">
    <property type="term" value="C:fatty acid synthase complex"/>
    <property type="evidence" value="ECO:0007669"/>
    <property type="project" value="InterPro"/>
</dbReference>
<dbReference type="Gene3D" id="3.10.129.10">
    <property type="entry name" value="Hotdog Thioesterase"/>
    <property type="match status" value="1"/>
</dbReference>
<sequence length="295" mass="31234">MGGPETKLLTGEPGGLTTLVRAALPAIPGVNLLPGVRKASSSTFRGLSYARPGVATTRKDVDAYSAVCGFPRKDTLPVPYPHMLAFPLHMAIMSDPAFPYPAIGMVHVENSITAHRPVEVGATLDVSASVAPPRAHAKGALLDFVTTATCDDEVVWESASVYLRRGPRVEGEPDPGLSVVDPPSGGVQWRLPADLGRTYAGVSGDHNPIHLYPLTAKALGFPRQIAHGMWTKARCIAAIENRLPDAVTVEVAFKKPVFLPGTVSFAARQVDGEHTFSLTSPKDGSPHLVGRATRA</sequence>
<dbReference type="PANTHER" id="PTHR43841">
    <property type="entry name" value="3-HYDROXYACYL-THIOESTER DEHYDRATASE HTDX-RELATED"/>
    <property type="match status" value="1"/>
</dbReference>
<organism evidence="4 5">
    <name type="scientific">Nocardioides seonyuensis</name>
    <dbReference type="NCBI Taxonomy" id="2518371"/>
    <lineage>
        <taxon>Bacteria</taxon>
        <taxon>Bacillati</taxon>
        <taxon>Actinomycetota</taxon>
        <taxon>Actinomycetes</taxon>
        <taxon>Propionibacteriales</taxon>
        <taxon>Nocardioidaceae</taxon>
        <taxon>Nocardioides</taxon>
    </lineage>
</organism>
<evidence type="ECO:0000256" key="1">
    <source>
        <dbReference type="ARBA" id="ARBA00005254"/>
    </source>
</evidence>
<keyword evidence="5" id="KW-1185">Reference proteome</keyword>
<dbReference type="Proteomes" id="UP000294853">
    <property type="component" value="Chromosome"/>
</dbReference>
<dbReference type="AlphaFoldDB" id="A0A4P7IJT8"/>
<dbReference type="OrthoDB" id="9774179at2"/>
<feature type="domain" description="MaoC-like" evidence="3">
    <location>
        <begin position="197"/>
        <end position="274"/>
    </location>
</feature>
<reference evidence="4 5" key="1">
    <citation type="submission" date="2019-03" db="EMBL/GenBank/DDBJ databases">
        <title>Three New Species of Nocardioides, Nocardioides euryhalodurans sp. nov., Nocardioides seonyuensis sp. nov. and Nocardioides eburneoflavus sp. nov. Iolated from Soil.</title>
        <authorList>
            <person name="Roh S.G."/>
            <person name="Lee C."/>
            <person name="Kim M.-K."/>
            <person name="Kim S.B."/>
        </authorList>
    </citation>
    <scope>NUCLEOTIDE SEQUENCE [LARGE SCALE GENOMIC DNA]</scope>
    <source>
        <strain evidence="4 5">MMS17-SY207-3</strain>
    </source>
</reference>
<name>A0A4P7IJT8_9ACTN</name>
<proteinExistence type="inferred from homology"/>
<gene>
    <name evidence="4" type="ORF">EXE58_16905</name>
</gene>
<dbReference type="Pfam" id="PF01575">
    <property type="entry name" value="MaoC_dehydratas"/>
    <property type="match status" value="1"/>
</dbReference>
<dbReference type="PRINTS" id="PR01483">
    <property type="entry name" value="FASYNTHASE"/>
</dbReference>
<evidence type="ECO:0000259" key="3">
    <source>
        <dbReference type="Pfam" id="PF01575"/>
    </source>
</evidence>
<dbReference type="KEGG" id="nsn:EXE58_16905"/>
<dbReference type="GO" id="GO:0004312">
    <property type="term" value="F:fatty acid synthase activity"/>
    <property type="evidence" value="ECO:0007669"/>
    <property type="project" value="InterPro"/>
</dbReference>
<evidence type="ECO:0000313" key="4">
    <source>
        <dbReference type="EMBL" id="QBX57688.1"/>
    </source>
</evidence>
<evidence type="ECO:0000256" key="2">
    <source>
        <dbReference type="SAM" id="MobiDB-lite"/>
    </source>
</evidence>
<dbReference type="InterPro" id="IPR029069">
    <property type="entry name" value="HotDog_dom_sf"/>
</dbReference>
<accession>A0A4P7IJT8</accession>
<dbReference type="PANTHER" id="PTHR43841:SF1">
    <property type="entry name" value="3-HYDROXYACYL-THIOESTER DEHYDRATASE X"/>
    <property type="match status" value="1"/>
</dbReference>
<dbReference type="GO" id="GO:0006633">
    <property type="term" value="P:fatty acid biosynthetic process"/>
    <property type="evidence" value="ECO:0007669"/>
    <property type="project" value="InterPro"/>
</dbReference>
<dbReference type="EMBL" id="CP038436">
    <property type="protein sequence ID" value="QBX57688.1"/>
    <property type="molecule type" value="Genomic_DNA"/>
</dbReference>
<protein>
    <recommendedName>
        <fullName evidence="3">MaoC-like domain-containing protein</fullName>
    </recommendedName>
</protein>
<dbReference type="InterPro" id="IPR002539">
    <property type="entry name" value="MaoC-like_dom"/>
</dbReference>
<comment type="similarity">
    <text evidence="1">Belongs to the enoyl-CoA hydratase/isomerase family.</text>
</comment>
<dbReference type="SUPFAM" id="SSF54637">
    <property type="entry name" value="Thioesterase/thiol ester dehydrase-isomerase"/>
    <property type="match status" value="2"/>
</dbReference>